<protein>
    <submittedName>
        <fullName evidence="3">Uncharacterized protein</fullName>
    </submittedName>
</protein>
<reference evidence="2 5" key="2">
    <citation type="submission" date="2016-10" db="EMBL/GenBank/DDBJ databases">
        <authorList>
            <person name="Varghese N."/>
            <person name="Submissions S."/>
        </authorList>
    </citation>
    <scope>NUCLEOTIDE SEQUENCE [LARGE SCALE GENOMIC DNA]</scope>
    <source>
        <strain evidence="2 5">MAR_2009_60</strain>
    </source>
</reference>
<keyword evidence="5" id="KW-1185">Reference proteome</keyword>
<reference evidence="3 4" key="1">
    <citation type="submission" date="2016-10" db="EMBL/GenBank/DDBJ databases">
        <authorList>
            <person name="de Groot N.N."/>
        </authorList>
    </citation>
    <scope>NUCLEOTIDE SEQUENCE [LARGE SCALE GENOMIC DNA]</scope>
    <source>
        <strain evidence="3 4">MAR_2009_71</strain>
    </source>
</reference>
<evidence type="ECO:0000256" key="1">
    <source>
        <dbReference type="SAM" id="Phobius"/>
    </source>
</evidence>
<dbReference type="EMBL" id="FNTB01000001">
    <property type="protein sequence ID" value="SEC48385.1"/>
    <property type="molecule type" value="Genomic_DNA"/>
</dbReference>
<keyword evidence="1" id="KW-1133">Transmembrane helix</keyword>
<evidence type="ECO:0000313" key="2">
    <source>
        <dbReference type="EMBL" id="SDS33673.1"/>
    </source>
</evidence>
<dbReference type="EMBL" id="LT629754">
    <property type="protein sequence ID" value="SDS33673.1"/>
    <property type="molecule type" value="Genomic_DNA"/>
</dbReference>
<name>A0A1H4SW03_9FLAO</name>
<accession>A0A1H4SW03</accession>
<sequence>MQTESYVSFQPSFDIFFWNYSFLIIIGYFRIKIILWDRL</sequence>
<keyword evidence="1" id="KW-0812">Transmembrane</keyword>
<evidence type="ECO:0000313" key="5">
    <source>
        <dbReference type="Proteomes" id="UP000199574"/>
    </source>
</evidence>
<gene>
    <name evidence="3" type="ORF">SAMN05192540_3288</name>
    <name evidence="2" type="ORF">SAMN05192545_1213</name>
</gene>
<evidence type="ECO:0000313" key="3">
    <source>
        <dbReference type="EMBL" id="SEC48385.1"/>
    </source>
</evidence>
<evidence type="ECO:0000313" key="4">
    <source>
        <dbReference type="Proteomes" id="UP000183038"/>
    </source>
</evidence>
<proteinExistence type="predicted"/>
<feature type="transmembrane region" description="Helical" evidence="1">
    <location>
        <begin position="15"/>
        <end position="35"/>
    </location>
</feature>
<keyword evidence="1" id="KW-0472">Membrane</keyword>
<dbReference type="Proteomes" id="UP000183038">
    <property type="component" value="Unassembled WGS sequence"/>
</dbReference>
<organism evidence="3 4">
    <name type="scientific">Maribacter dokdonensis</name>
    <dbReference type="NCBI Taxonomy" id="320912"/>
    <lineage>
        <taxon>Bacteria</taxon>
        <taxon>Pseudomonadati</taxon>
        <taxon>Bacteroidota</taxon>
        <taxon>Flavobacteriia</taxon>
        <taxon>Flavobacteriales</taxon>
        <taxon>Flavobacteriaceae</taxon>
        <taxon>Maribacter</taxon>
    </lineage>
</organism>
<dbReference type="Proteomes" id="UP000199574">
    <property type="component" value="Chromosome I"/>
</dbReference>
<dbReference type="AlphaFoldDB" id="A0A1H4SW03"/>